<dbReference type="Proteomes" id="UP000006813">
    <property type="component" value="Unassembled WGS sequence"/>
</dbReference>
<sequence length="152" mass="16724">MEPRPLLDLGSHVLLGPDVTRDRGGPGRVQSTRVGRPADTVKDLGLLRVDPEVRLTAEQARRPPFFECCEGSQLRNLAPHQRLRVAVWTVLAAGSAARSPPHGLDSCAFRLDGPWVKKGEQQSRAALFQHSPLGLFLSAALKRRGLHCRRRG</sequence>
<evidence type="ECO:0000313" key="1">
    <source>
        <dbReference type="EMBL" id="EHA98447.1"/>
    </source>
</evidence>
<organism evidence="1 2">
    <name type="scientific">Heterocephalus glaber</name>
    <name type="common">Naked mole rat</name>
    <dbReference type="NCBI Taxonomy" id="10181"/>
    <lineage>
        <taxon>Eukaryota</taxon>
        <taxon>Metazoa</taxon>
        <taxon>Chordata</taxon>
        <taxon>Craniata</taxon>
        <taxon>Vertebrata</taxon>
        <taxon>Euteleostomi</taxon>
        <taxon>Mammalia</taxon>
        <taxon>Eutheria</taxon>
        <taxon>Euarchontoglires</taxon>
        <taxon>Glires</taxon>
        <taxon>Rodentia</taxon>
        <taxon>Hystricomorpha</taxon>
        <taxon>Bathyergidae</taxon>
        <taxon>Heterocephalus</taxon>
    </lineage>
</organism>
<proteinExistence type="predicted"/>
<gene>
    <name evidence="1" type="ORF">GW7_21103</name>
</gene>
<name>G5AN37_HETGA</name>
<keyword evidence="1" id="KW-0808">Transferase</keyword>
<dbReference type="STRING" id="10181.G5AN37"/>
<keyword evidence="1" id="KW-0418">Kinase</keyword>
<dbReference type="GO" id="GO:0016301">
    <property type="term" value="F:kinase activity"/>
    <property type="evidence" value="ECO:0007669"/>
    <property type="project" value="UniProtKB-KW"/>
</dbReference>
<dbReference type="EMBL" id="JH166119">
    <property type="protein sequence ID" value="EHA98447.1"/>
    <property type="molecule type" value="Genomic_DNA"/>
</dbReference>
<dbReference type="AlphaFoldDB" id="G5AN37"/>
<reference evidence="1 2" key="1">
    <citation type="journal article" date="2011" name="Nature">
        <title>Genome sequencing reveals insights into physiology and longevity of the naked mole rat.</title>
        <authorList>
            <person name="Kim E.B."/>
            <person name="Fang X."/>
            <person name="Fushan A.A."/>
            <person name="Huang Z."/>
            <person name="Lobanov A.V."/>
            <person name="Han L."/>
            <person name="Marino S.M."/>
            <person name="Sun X."/>
            <person name="Turanov A.A."/>
            <person name="Yang P."/>
            <person name="Yim S.H."/>
            <person name="Zhao X."/>
            <person name="Kasaikina M.V."/>
            <person name="Stoletzki N."/>
            <person name="Peng C."/>
            <person name="Polak P."/>
            <person name="Xiong Z."/>
            <person name="Kiezun A."/>
            <person name="Zhu Y."/>
            <person name="Chen Y."/>
            <person name="Kryukov G.V."/>
            <person name="Zhang Q."/>
            <person name="Peshkin L."/>
            <person name="Yang L."/>
            <person name="Bronson R.T."/>
            <person name="Buffenstein R."/>
            <person name="Wang B."/>
            <person name="Han C."/>
            <person name="Li Q."/>
            <person name="Chen L."/>
            <person name="Zhao W."/>
            <person name="Sunyaev S.R."/>
            <person name="Park T.J."/>
            <person name="Zhang G."/>
            <person name="Wang J."/>
            <person name="Gladyshev V.N."/>
        </authorList>
    </citation>
    <scope>NUCLEOTIDE SEQUENCE [LARGE SCALE GENOMIC DNA]</scope>
</reference>
<evidence type="ECO:0000313" key="2">
    <source>
        <dbReference type="Proteomes" id="UP000006813"/>
    </source>
</evidence>
<accession>G5AN37</accession>
<dbReference type="InParanoid" id="G5AN37"/>
<protein>
    <submittedName>
        <fullName evidence="1">Phosphorylase b kinase gamma catalytic chain, testis/liver isoform</fullName>
    </submittedName>
</protein>